<dbReference type="PANTHER" id="PTHR34139:SF1">
    <property type="entry name" value="RNASE MJ1380-RELATED"/>
    <property type="match status" value="1"/>
</dbReference>
<evidence type="ECO:0000256" key="6">
    <source>
        <dbReference type="ARBA" id="ARBA00024207"/>
    </source>
</evidence>
<dbReference type="InterPro" id="IPR051813">
    <property type="entry name" value="HepT_RNase_toxin"/>
</dbReference>
<organism evidence="7 8">
    <name type="scientific">Candidatus Cryosericum odellii</name>
    <dbReference type="NCBI Taxonomy" id="2290917"/>
    <lineage>
        <taxon>Bacteria</taxon>
        <taxon>Pseudomonadati</taxon>
        <taxon>Caldisericota/Cryosericota group</taxon>
        <taxon>Candidatus Cryosericota</taxon>
        <taxon>Candidatus Cryosericia</taxon>
        <taxon>Candidatus Cryosericales</taxon>
        <taxon>Candidatus Cryosericaceae</taxon>
        <taxon>Candidatus Cryosericum</taxon>
    </lineage>
</organism>
<dbReference type="GO" id="GO:0016787">
    <property type="term" value="F:hydrolase activity"/>
    <property type="evidence" value="ECO:0007669"/>
    <property type="project" value="UniProtKB-KW"/>
</dbReference>
<dbReference type="Proteomes" id="UP000266489">
    <property type="component" value="Unassembled WGS sequence"/>
</dbReference>
<evidence type="ECO:0000256" key="3">
    <source>
        <dbReference type="ARBA" id="ARBA00022722"/>
    </source>
</evidence>
<proteinExistence type="inferred from homology"/>
<dbReference type="EMBL" id="QXIU01000211">
    <property type="protein sequence ID" value="RIE08025.1"/>
    <property type="molecule type" value="Genomic_DNA"/>
</dbReference>
<dbReference type="GO" id="GO:0004540">
    <property type="term" value="F:RNA nuclease activity"/>
    <property type="evidence" value="ECO:0007669"/>
    <property type="project" value="InterPro"/>
</dbReference>
<keyword evidence="1" id="KW-0597">Phosphoprotein</keyword>
<evidence type="ECO:0000313" key="8">
    <source>
        <dbReference type="Proteomes" id="UP000266489"/>
    </source>
</evidence>
<name>A0A398CZC6_9BACT</name>
<dbReference type="RefSeq" id="WP_119120371.1">
    <property type="nucleotide sequence ID" value="NZ_QXIU01000211.1"/>
</dbReference>
<dbReference type="PANTHER" id="PTHR34139">
    <property type="entry name" value="UPF0331 PROTEIN MJ0127"/>
    <property type="match status" value="1"/>
</dbReference>
<dbReference type="InterPro" id="IPR037038">
    <property type="entry name" value="HepT-like_sf"/>
</dbReference>
<keyword evidence="4" id="KW-0547">Nucleotide-binding</keyword>
<comment type="similarity">
    <text evidence="6">Belongs to the HepT RNase toxin family.</text>
</comment>
<dbReference type="AlphaFoldDB" id="A0A398CZC6"/>
<dbReference type="GO" id="GO:0110001">
    <property type="term" value="C:toxin-antitoxin complex"/>
    <property type="evidence" value="ECO:0007669"/>
    <property type="project" value="InterPro"/>
</dbReference>
<evidence type="ECO:0000256" key="4">
    <source>
        <dbReference type="ARBA" id="ARBA00022741"/>
    </source>
</evidence>
<sequence>MSSPFRKRDTVTLLMDVLRAAEKISLYLKGCSVQDFVKDPEKVDAVARNLEIIGEAVTKLPDGFKKEHPEIEWSQITGLRNRIVHEYFGISEDIVWHIVNEELTPLVQQLKPIMRAEKKKDSERDEDA</sequence>
<protein>
    <submittedName>
        <fullName evidence="7">DUF86 domain-containing protein</fullName>
    </submittedName>
</protein>
<evidence type="ECO:0000313" key="7">
    <source>
        <dbReference type="EMBL" id="RIE08025.1"/>
    </source>
</evidence>
<dbReference type="Pfam" id="PF01934">
    <property type="entry name" value="HepT-like"/>
    <property type="match status" value="1"/>
</dbReference>
<evidence type="ECO:0000256" key="2">
    <source>
        <dbReference type="ARBA" id="ARBA00022649"/>
    </source>
</evidence>
<gene>
    <name evidence="7" type="ORF">SMC5_08570</name>
</gene>
<accession>A0A398CZC6</accession>
<dbReference type="InterPro" id="IPR008201">
    <property type="entry name" value="HepT-like"/>
</dbReference>
<comment type="caution">
    <text evidence="7">The sequence shown here is derived from an EMBL/GenBank/DDBJ whole genome shotgun (WGS) entry which is preliminary data.</text>
</comment>
<dbReference type="GO" id="GO:0000166">
    <property type="term" value="F:nucleotide binding"/>
    <property type="evidence" value="ECO:0007669"/>
    <property type="project" value="UniProtKB-KW"/>
</dbReference>
<dbReference type="OrthoDB" id="9802833at2"/>
<reference evidence="7 8" key="1">
    <citation type="submission" date="2018-09" db="EMBL/GenBank/DDBJ databases">
        <title>Discovery and Ecogenomic Context for Candidatus Cryosericales, a Global Caldiserica Order Active in Thawing Permafrost.</title>
        <authorList>
            <person name="Martinez M.A."/>
            <person name="Woodcroft B.J."/>
            <person name="Ignacio Espinoza J.C."/>
            <person name="Zayed A."/>
            <person name="Singleton C.M."/>
            <person name="Boyd J."/>
            <person name="Li Y.-F."/>
            <person name="Purvine S."/>
            <person name="Maughan H."/>
            <person name="Hodgkins S.B."/>
            <person name="Anderson D."/>
            <person name="Sederholm M."/>
            <person name="Temperton B."/>
            <person name="Saleska S.R."/>
            <person name="Tyson G.W."/>
            <person name="Rich V.I."/>
        </authorList>
    </citation>
    <scope>NUCLEOTIDE SEQUENCE [LARGE SCALE GENOMIC DNA]</scope>
    <source>
        <strain evidence="7 8">SMC5</strain>
    </source>
</reference>
<evidence type="ECO:0000256" key="1">
    <source>
        <dbReference type="ARBA" id="ARBA00022553"/>
    </source>
</evidence>
<keyword evidence="5" id="KW-0378">Hydrolase</keyword>
<dbReference type="Gene3D" id="1.20.120.580">
    <property type="entry name" value="bsu32300-like"/>
    <property type="match status" value="1"/>
</dbReference>
<keyword evidence="2" id="KW-1277">Toxin-antitoxin system</keyword>
<keyword evidence="3" id="KW-0540">Nuclease</keyword>
<evidence type="ECO:0000256" key="5">
    <source>
        <dbReference type="ARBA" id="ARBA00022801"/>
    </source>
</evidence>